<accession>A0A2N5L0E0</accession>
<name>A0A2N5L0E0_9LACO</name>
<dbReference type="EMBL" id="PKIW01000006">
    <property type="protein sequence ID" value="PLT11969.1"/>
    <property type="molecule type" value="Genomic_DNA"/>
</dbReference>
<dbReference type="Pfam" id="PF12698">
    <property type="entry name" value="ABC2_membrane_3"/>
    <property type="match status" value="1"/>
</dbReference>
<evidence type="ECO:0000256" key="4">
    <source>
        <dbReference type="ARBA" id="ARBA00022989"/>
    </source>
</evidence>
<feature type="transmembrane region" description="Helical" evidence="6">
    <location>
        <begin position="276"/>
        <end position="302"/>
    </location>
</feature>
<protein>
    <submittedName>
        <fullName evidence="8">ABC transporter permease</fullName>
    </submittedName>
</protein>
<dbReference type="PANTHER" id="PTHR30294:SF29">
    <property type="entry name" value="MULTIDRUG ABC TRANSPORTER PERMEASE YBHS-RELATED"/>
    <property type="match status" value="1"/>
</dbReference>
<feature type="transmembrane region" description="Helical" evidence="6">
    <location>
        <begin position="308"/>
        <end position="328"/>
    </location>
</feature>
<feature type="transmembrane region" description="Helical" evidence="6">
    <location>
        <begin position="364"/>
        <end position="384"/>
    </location>
</feature>
<dbReference type="Proteomes" id="UP000235119">
    <property type="component" value="Unassembled WGS sequence"/>
</dbReference>
<evidence type="ECO:0000256" key="1">
    <source>
        <dbReference type="ARBA" id="ARBA00004651"/>
    </source>
</evidence>
<feature type="domain" description="ABC-2 type transporter transmembrane" evidence="7">
    <location>
        <begin position="22"/>
        <end position="384"/>
    </location>
</feature>
<dbReference type="GO" id="GO:0140359">
    <property type="term" value="F:ABC-type transporter activity"/>
    <property type="evidence" value="ECO:0007669"/>
    <property type="project" value="InterPro"/>
</dbReference>
<evidence type="ECO:0000313" key="9">
    <source>
        <dbReference type="Proteomes" id="UP000235119"/>
    </source>
</evidence>
<keyword evidence="3 6" id="KW-0812">Transmembrane</keyword>
<organism evidence="8 9">
    <name type="scientific">Lactobacillus crispatus</name>
    <dbReference type="NCBI Taxonomy" id="47770"/>
    <lineage>
        <taxon>Bacteria</taxon>
        <taxon>Bacillati</taxon>
        <taxon>Bacillota</taxon>
        <taxon>Bacilli</taxon>
        <taxon>Lactobacillales</taxon>
        <taxon>Lactobacillaceae</taxon>
        <taxon>Lactobacillus</taxon>
    </lineage>
</organism>
<keyword evidence="2" id="KW-1003">Cell membrane</keyword>
<evidence type="ECO:0000256" key="2">
    <source>
        <dbReference type="ARBA" id="ARBA00022475"/>
    </source>
</evidence>
<comment type="subcellular location">
    <subcellularLocation>
        <location evidence="1">Cell membrane</location>
        <topology evidence="1">Multi-pass membrane protein</topology>
    </subcellularLocation>
</comment>
<sequence>MLVMNKIWLVAKETYRREVKTWSYLLMILAPFLLVFFSFVIGMVSAGGSDDNYDNYVGVVTSNSVLKQAIKKSEDFDNYSTEAKAKKAYKDEDIDGYVLIEQKNNQLAATYYSDEKMDSDLKSELLTSLNTVQQQLNLSKAKLTTKQTQTLATRAQFKQQVKHVEKKSFDNDPVKQISFWVLLIILYMLVITYTQVTAQDIATEKGTKIMEVIFSSMPGGDYFTGKILGIFGEIITQVLIYVVGFVAVYCAAPYIDGFSDLFRQYKPMIDQAIGNLASWGLVFTIIGLVLFIIFAAFCGALVAKSENANKAVGPLSTLMLIGFLFTVNMQSGGDTIFAKVLSYIPFLSSFVMPARVIMGNATNLEAAISALIALAATVASFIWIRKIYPNLILQTDDVGPWQNFKRSLRG</sequence>
<proteinExistence type="predicted"/>
<keyword evidence="4 6" id="KW-1133">Transmembrane helix</keyword>
<dbReference type="InterPro" id="IPR051449">
    <property type="entry name" value="ABC-2_transporter_component"/>
</dbReference>
<comment type="caution">
    <text evidence="8">The sequence shown here is derived from an EMBL/GenBank/DDBJ whole genome shotgun (WGS) entry which is preliminary data.</text>
</comment>
<evidence type="ECO:0000256" key="3">
    <source>
        <dbReference type="ARBA" id="ARBA00022692"/>
    </source>
</evidence>
<keyword evidence="5 6" id="KW-0472">Membrane</keyword>
<reference evidence="8 9" key="1">
    <citation type="submission" date="2017-12" db="EMBL/GenBank/DDBJ databases">
        <title>Phylogenetic diversity of female urinary microbiome.</title>
        <authorList>
            <person name="Thomas-White K."/>
            <person name="Wolfe A.J."/>
        </authorList>
    </citation>
    <scope>NUCLEOTIDE SEQUENCE [LARGE SCALE GENOMIC DNA]</scope>
    <source>
        <strain evidence="8 9">UMB0085</strain>
    </source>
</reference>
<feature type="transmembrane region" description="Helical" evidence="6">
    <location>
        <begin position="234"/>
        <end position="255"/>
    </location>
</feature>
<evidence type="ECO:0000256" key="5">
    <source>
        <dbReference type="ARBA" id="ARBA00023136"/>
    </source>
</evidence>
<dbReference type="AlphaFoldDB" id="A0A2N5L0E0"/>
<dbReference type="PANTHER" id="PTHR30294">
    <property type="entry name" value="MEMBRANE COMPONENT OF ABC TRANSPORTER YHHJ-RELATED"/>
    <property type="match status" value="1"/>
</dbReference>
<dbReference type="InterPro" id="IPR013525">
    <property type="entry name" value="ABC2_TM"/>
</dbReference>
<feature type="transmembrane region" description="Helical" evidence="6">
    <location>
        <begin position="177"/>
        <end position="196"/>
    </location>
</feature>
<feature type="transmembrane region" description="Helical" evidence="6">
    <location>
        <begin position="22"/>
        <end position="44"/>
    </location>
</feature>
<evidence type="ECO:0000259" key="7">
    <source>
        <dbReference type="Pfam" id="PF12698"/>
    </source>
</evidence>
<gene>
    <name evidence="8" type="ORF">CYJ79_02325</name>
</gene>
<evidence type="ECO:0000313" key="8">
    <source>
        <dbReference type="EMBL" id="PLT11969.1"/>
    </source>
</evidence>
<evidence type="ECO:0000256" key="6">
    <source>
        <dbReference type="SAM" id="Phobius"/>
    </source>
</evidence>
<dbReference type="GO" id="GO:0005886">
    <property type="term" value="C:plasma membrane"/>
    <property type="evidence" value="ECO:0007669"/>
    <property type="project" value="UniProtKB-SubCell"/>
</dbReference>